<feature type="non-terminal residue" evidence="1">
    <location>
        <position position="1"/>
    </location>
</feature>
<accession>A0A317Z6I3</accession>
<gene>
    <name evidence="1" type="ORF">DD924_14540</name>
</gene>
<proteinExistence type="predicted"/>
<feature type="non-terminal residue" evidence="1">
    <location>
        <position position="134"/>
    </location>
</feature>
<sequence length="134" mass="15594">KFDISKCDISKNIKDGSSCEFEVTCKVYKGYYESVYETDTEFKMSEGWMLESGIPLDFTPKYKHKSKSFVIWNGSTDTIDPRMHHKLKIYIQLTASKGFELINHTTGDVFKYKKSIEKDELVLSSVYAYRNGER</sequence>
<reference evidence="1 2" key="1">
    <citation type="journal article" date="2018" name="Vet. Microbiol.">
        <title>Clonal diversity and geographic distribution of methicillin-resistant Staphylococcus pseudintermedius from Australian animals: Discovery of novel sequence types.</title>
        <authorList>
            <person name="Worthing K.A."/>
            <person name="Abraham S."/>
            <person name="Coombs G.W."/>
            <person name="Pang S."/>
            <person name="Saputra S."/>
            <person name="Jordan D."/>
            <person name="Trott D.J."/>
            <person name="Norris J.M."/>
        </authorList>
    </citation>
    <scope>NUCLEOTIDE SEQUENCE [LARGE SCALE GENOMIC DNA]</scope>
    <source>
        <strain evidence="1 2">ST71 3</strain>
    </source>
</reference>
<organism evidence="1 2">
    <name type="scientific">Staphylococcus pseudintermedius</name>
    <dbReference type="NCBI Taxonomy" id="283734"/>
    <lineage>
        <taxon>Bacteria</taxon>
        <taxon>Bacillati</taxon>
        <taxon>Bacillota</taxon>
        <taxon>Bacilli</taxon>
        <taxon>Bacillales</taxon>
        <taxon>Staphylococcaceae</taxon>
        <taxon>Staphylococcus</taxon>
        <taxon>Staphylococcus intermedius group</taxon>
    </lineage>
</organism>
<dbReference type="EMBL" id="QEIV01001539">
    <property type="protein sequence ID" value="PWZ96003.1"/>
    <property type="molecule type" value="Genomic_DNA"/>
</dbReference>
<dbReference type="STRING" id="937773.SPSINT_1257"/>
<dbReference type="Proteomes" id="UP000246351">
    <property type="component" value="Unassembled WGS sequence"/>
</dbReference>
<comment type="caution">
    <text evidence="1">The sequence shown here is derived from an EMBL/GenBank/DDBJ whole genome shotgun (WGS) entry which is preliminary data.</text>
</comment>
<evidence type="ECO:0000313" key="2">
    <source>
        <dbReference type="Proteomes" id="UP000246351"/>
    </source>
</evidence>
<dbReference type="AlphaFoldDB" id="A0A317Z6I3"/>
<name>A0A317Z6I3_STAPS</name>
<protein>
    <submittedName>
        <fullName evidence="1">Phage tail protein</fullName>
    </submittedName>
</protein>
<evidence type="ECO:0000313" key="1">
    <source>
        <dbReference type="EMBL" id="PWZ96003.1"/>
    </source>
</evidence>